<accession>A0A1I2JEV3</accession>
<feature type="compositionally biased region" description="Pro residues" evidence="1">
    <location>
        <begin position="115"/>
        <end position="126"/>
    </location>
</feature>
<name>A0A1I2JEV3_9ACTN</name>
<dbReference type="RefSeq" id="WP_143134013.1">
    <property type="nucleotide sequence ID" value="NZ_BOMT01000067.1"/>
</dbReference>
<feature type="compositionally biased region" description="Basic and acidic residues" evidence="1">
    <location>
        <begin position="162"/>
        <end position="171"/>
    </location>
</feature>
<proteinExistence type="predicted"/>
<evidence type="ECO:0000313" key="3">
    <source>
        <dbReference type="Proteomes" id="UP000199645"/>
    </source>
</evidence>
<dbReference type="AlphaFoldDB" id="A0A1I2JEV3"/>
<evidence type="ECO:0000313" key="2">
    <source>
        <dbReference type="EMBL" id="SFF53084.1"/>
    </source>
</evidence>
<gene>
    <name evidence="2" type="ORF">SAMN05421541_112215</name>
</gene>
<dbReference type="EMBL" id="FONV01000012">
    <property type="protein sequence ID" value="SFF53084.1"/>
    <property type="molecule type" value="Genomic_DNA"/>
</dbReference>
<reference evidence="2 3" key="1">
    <citation type="submission" date="2016-10" db="EMBL/GenBank/DDBJ databases">
        <authorList>
            <person name="de Groot N.N."/>
        </authorList>
    </citation>
    <scope>NUCLEOTIDE SEQUENCE [LARGE SCALE GENOMIC DNA]</scope>
    <source>
        <strain evidence="2 3">DSM 43019</strain>
    </source>
</reference>
<organism evidence="2 3">
    <name type="scientific">Actinoplanes philippinensis</name>
    <dbReference type="NCBI Taxonomy" id="35752"/>
    <lineage>
        <taxon>Bacteria</taxon>
        <taxon>Bacillati</taxon>
        <taxon>Actinomycetota</taxon>
        <taxon>Actinomycetes</taxon>
        <taxon>Micromonosporales</taxon>
        <taxon>Micromonosporaceae</taxon>
        <taxon>Actinoplanes</taxon>
    </lineage>
</organism>
<feature type="compositionally biased region" description="Low complexity" evidence="1">
    <location>
        <begin position="92"/>
        <end position="104"/>
    </location>
</feature>
<feature type="compositionally biased region" description="Pro residues" evidence="1">
    <location>
        <begin position="146"/>
        <end position="157"/>
    </location>
</feature>
<feature type="compositionally biased region" description="Gly residues" evidence="1">
    <location>
        <begin position="60"/>
        <end position="71"/>
    </location>
</feature>
<sequence>MRLSPKTVFLALLVVGLPFAVVTGWALGAPAVTQATLGASGLGGPLGGDGALGSAPGAGRNPGGPAAGGFTAGPPRATADPAHTKPTPAPGPSTVTATVTVTRTADPRFPVESTDPPPLTNPPVPTPTQVSGEPDDPFGFPFDPSATPPFPFPPPLPSDQMGFERFRYWRR</sequence>
<evidence type="ECO:0000256" key="1">
    <source>
        <dbReference type="SAM" id="MobiDB-lite"/>
    </source>
</evidence>
<keyword evidence="3" id="KW-1185">Reference proteome</keyword>
<dbReference type="Proteomes" id="UP000199645">
    <property type="component" value="Unassembled WGS sequence"/>
</dbReference>
<dbReference type="OrthoDB" id="10018391at2"/>
<feature type="region of interest" description="Disordered" evidence="1">
    <location>
        <begin position="51"/>
        <end position="171"/>
    </location>
</feature>
<dbReference type="STRING" id="35752.SAMN05421541_112215"/>
<protein>
    <submittedName>
        <fullName evidence="2">Uncharacterized protein</fullName>
    </submittedName>
</protein>